<evidence type="ECO:0008006" key="4">
    <source>
        <dbReference type="Google" id="ProtNLM"/>
    </source>
</evidence>
<gene>
    <name evidence="2" type="ORF">Clacol_004146</name>
</gene>
<organism evidence="2 3">
    <name type="scientific">Clathrus columnatus</name>
    <dbReference type="NCBI Taxonomy" id="1419009"/>
    <lineage>
        <taxon>Eukaryota</taxon>
        <taxon>Fungi</taxon>
        <taxon>Dikarya</taxon>
        <taxon>Basidiomycota</taxon>
        <taxon>Agaricomycotina</taxon>
        <taxon>Agaricomycetes</taxon>
        <taxon>Phallomycetidae</taxon>
        <taxon>Phallales</taxon>
        <taxon>Clathraceae</taxon>
        <taxon>Clathrus</taxon>
    </lineage>
</organism>
<sequence length="995" mass="108628">MSPIQFKFLEREGTVRVASFPEPPTWKVLSERIEHLYSIPAADVGISYFDNDGYVDYNKSYELRKVTQKNRDEITINTNDELQAYYTTIPPVHNAPLKFVVKNIRSNQRRRPPTDILVDLDDTWTPIFSAVPLTPSRMRDSEARIEEIVDSEDEKSQNKAGRNGHDVLDIPHEDDEDDDDASSIDSIFENDLPNKKPIHVNRYSREFQKEPSFRSVSRSSSKTAESRSMSSTEEDPKTESPVILPVPGQPKIPSARNSGYEFAYNNPPAQSHLAHPVQDRPRSRSRSPAPQSPFVTAREIPMDRSSRRSSRTVSERPSPIIPTIETASPRGFPPSVDMNSIPSPEPIIVPVPTIPEESLLLEENSMPDPPLPIIPSRGGPGTAANSTTTPSLTNDIASLLDALTQAFNEHPELSEGLRNIVRNASQGVYWNNATDAIQNVRNSVVNDALEARHVILNRPTERDVSGRAQAEAGRKIAEALGNVFRSLGTILGSDSSFPPTSASESRSAAPSVPTPAHVPAPAAPETLAAPHVQGQRGEDDFLPNPRAGSPAPIKATPLIRGQDFPSSDAQSLSRSSSRTPSPANDPDSNAYPDDGARVSSHRSRKIAYPAPQYVPLVWGPPPKGRSGDRNPYAPPVPVVVSPYGYSRNRHHRSHSGTGGSAYPPPSGPPPPSGQYYMSPYPTPPYAYPRYPPPPPDPRMYPGAGEYDREYGRDGYPGIGSGGNVRRSNTLPPHFSSPLTPVSPGMIQPTAPSEIPRASQPSPRPSSIDTAPIIPPVAPPPAPVIIAPSQSSVPASNPETPQSSAVVVSSPASTNDKFAELEEAKRIYKEKKEEWRQEREERRIQREKERAERQARRQGRLPAPPGSGSAAPAPVPPPRPLAINSPGFLPPPASSNAHRNESDDDSGTERAFPPAQQDVTGPVPPTSPLSSQRLHEEVFERLNAMGFTIRSYPQLSTLVPMNIRKHTLMNKGQVPDEVVVQQVLDDIFTAPIANKI</sequence>
<feature type="compositionally biased region" description="Polar residues" evidence="1">
    <location>
        <begin position="788"/>
        <end position="801"/>
    </location>
</feature>
<accession>A0AAV5A8C8</accession>
<evidence type="ECO:0000256" key="1">
    <source>
        <dbReference type="SAM" id="MobiDB-lite"/>
    </source>
</evidence>
<feature type="compositionally biased region" description="Pro residues" evidence="1">
    <location>
        <begin position="680"/>
        <end position="698"/>
    </location>
</feature>
<feature type="compositionally biased region" description="Acidic residues" evidence="1">
    <location>
        <begin position="172"/>
        <end position="182"/>
    </location>
</feature>
<dbReference type="Proteomes" id="UP001050691">
    <property type="component" value="Unassembled WGS sequence"/>
</dbReference>
<dbReference type="AlphaFoldDB" id="A0AAV5A8C8"/>
<proteinExistence type="predicted"/>
<feature type="compositionally biased region" description="Pro residues" evidence="1">
    <location>
        <begin position="662"/>
        <end position="672"/>
    </location>
</feature>
<feature type="compositionally biased region" description="Basic and acidic residues" evidence="1">
    <location>
        <begin position="203"/>
        <end position="212"/>
    </location>
</feature>
<reference evidence="2" key="1">
    <citation type="submission" date="2021-10" db="EMBL/GenBank/DDBJ databases">
        <title>De novo Genome Assembly of Clathrus columnatus (Basidiomycota, Fungi) Using Illumina and Nanopore Sequence Data.</title>
        <authorList>
            <person name="Ogiso-Tanaka E."/>
            <person name="Itagaki H."/>
            <person name="Hosoya T."/>
            <person name="Hosaka K."/>
        </authorList>
    </citation>
    <scope>NUCLEOTIDE SEQUENCE</scope>
    <source>
        <strain evidence="2">MO-923</strain>
    </source>
</reference>
<feature type="compositionally biased region" description="Low complexity" evidence="1">
    <location>
        <begin position="213"/>
        <end position="231"/>
    </location>
</feature>
<protein>
    <recommendedName>
        <fullName evidence="4">PB1 domain-containing protein</fullName>
    </recommendedName>
</protein>
<keyword evidence="3" id="KW-1185">Reference proteome</keyword>
<dbReference type="InterPro" id="IPR051412">
    <property type="entry name" value="Formin_Homology_Diaphanous_sf"/>
</dbReference>
<dbReference type="GO" id="GO:0005884">
    <property type="term" value="C:actin filament"/>
    <property type="evidence" value="ECO:0007669"/>
    <property type="project" value="TreeGrafter"/>
</dbReference>
<feature type="compositionally biased region" description="Pro residues" evidence="1">
    <location>
        <begin position="772"/>
        <end position="782"/>
    </location>
</feature>
<feature type="compositionally biased region" description="Basic and acidic residues" evidence="1">
    <location>
        <begin position="816"/>
        <end position="854"/>
    </location>
</feature>
<feature type="compositionally biased region" description="Low complexity" evidence="1">
    <location>
        <begin position="802"/>
        <end position="812"/>
    </location>
</feature>
<feature type="compositionally biased region" description="Low complexity" evidence="1">
    <location>
        <begin position="565"/>
        <end position="582"/>
    </location>
</feature>
<dbReference type="PANTHER" id="PTHR45691">
    <property type="entry name" value="PROTEIN DIAPHANOUS"/>
    <property type="match status" value="1"/>
</dbReference>
<feature type="region of interest" description="Disordered" evidence="1">
    <location>
        <begin position="148"/>
        <end position="334"/>
    </location>
</feature>
<comment type="caution">
    <text evidence="2">The sequence shown here is derived from an EMBL/GenBank/DDBJ whole genome shotgun (WGS) entry which is preliminary data.</text>
</comment>
<evidence type="ECO:0000313" key="2">
    <source>
        <dbReference type="EMBL" id="GJJ09922.1"/>
    </source>
</evidence>
<evidence type="ECO:0000313" key="3">
    <source>
        <dbReference type="Proteomes" id="UP001050691"/>
    </source>
</evidence>
<name>A0AAV5A8C8_9AGAM</name>
<feature type="region of interest" description="Disordered" evidence="1">
    <location>
        <begin position="495"/>
        <end position="931"/>
    </location>
</feature>
<dbReference type="EMBL" id="BPWL01000004">
    <property type="protein sequence ID" value="GJJ09922.1"/>
    <property type="molecule type" value="Genomic_DNA"/>
</dbReference>
<feature type="compositionally biased region" description="Low complexity" evidence="1">
    <location>
        <begin position="755"/>
        <end position="766"/>
    </location>
</feature>
<dbReference type="PANTHER" id="PTHR45691:SF6">
    <property type="entry name" value="PROTEIN DIAPHANOUS"/>
    <property type="match status" value="1"/>
</dbReference>
<feature type="compositionally biased region" description="Polar residues" evidence="1">
    <location>
        <begin position="495"/>
        <end position="506"/>
    </location>
</feature>
<dbReference type="GO" id="GO:0030041">
    <property type="term" value="P:actin filament polymerization"/>
    <property type="evidence" value="ECO:0007669"/>
    <property type="project" value="TreeGrafter"/>
</dbReference>
<feature type="compositionally biased region" description="Pro residues" evidence="1">
    <location>
        <begin position="512"/>
        <end position="522"/>
    </location>
</feature>